<gene>
    <name evidence="1" type="ORF">S01H1_44373</name>
</gene>
<dbReference type="AlphaFoldDB" id="X0UM61"/>
<sequence length="55" mass="6234">MSERELSEAERIIDKLIADGWKEQRSGTCYTNGTIGTNLLEDGQVITVQQEFFPD</sequence>
<name>X0UM61_9ZZZZ</name>
<feature type="non-terminal residue" evidence="1">
    <location>
        <position position="55"/>
    </location>
</feature>
<comment type="caution">
    <text evidence="1">The sequence shown here is derived from an EMBL/GenBank/DDBJ whole genome shotgun (WGS) entry which is preliminary data.</text>
</comment>
<proteinExistence type="predicted"/>
<protein>
    <submittedName>
        <fullName evidence="1">Uncharacterized protein</fullName>
    </submittedName>
</protein>
<reference evidence="1" key="1">
    <citation type="journal article" date="2014" name="Front. Microbiol.">
        <title>High frequency of phylogenetically diverse reductive dehalogenase-homologous genes in deep subseafloor sedimentary metagenomes.</title>
        <authorList>
            <person name="Kawai M."/>
            <person name="Futagami T."/>
            <person name="Toyoda A."/>
            <person name="Takaki Y."/>
            <person name="Nishi S."/>
            <person name="Hori S."/>
            <person name="Arai W."/>
            <person name="Tsubouchi T."/>
            <person name="Morono Y."/>
            <person name="Uchiyama I."/>
            <person name="Ito T."/>
            <person name="Fujiyama A."/>
            <person name="Inagaki F."/>
            <person name="Takami H."/>
        </authorList>
    </citation>
    <scope>NUCLEOTIDE SEQUENCE</scope>
    <source>
        <strain evidence="1">Expedition CK06-06</strain>
    </source>
</reference>
<accession>X0UM61</accession>
<dbReference type="EMBL" id="BARS01028304">
    <property type="protein sequence ID" value="GAG06864.1"/>
    <property type="molecule type" value="Genomic_DNA"/>
</dbReference>
<evidence type="ECO:0000313" key="1">
    <source>
        <dbReference type="EMBL" id="GAG06864.1"/>
    </source>
</evidence>
<organism evidence="1">
    <name type="scientific">marine sediment metagenome</name>
    <dbReference type="NCBI Taxonomy" id="412755"/>
    <lineage>
        <taxon>unclassified sequences</taxon>
        <taxon>metagenomes</taxon>
        <taxon>ecological metagenomes</taxon>
    </lineage>
</organism>